<proteinExistence type="predicted"/>
<dbReference type="OrthoDB" id="513408at2"/>
<dbReference type="InterPro" id="IPR000192">
    <property type="entry name" value="Aminotrans_V_dom"/>
</dbReference>
<gene>
    <name evidence="3" type="ORF">EV200_11117</name>
</gene>
<dbReference type="Proteomes" id="UP000295684">
    <property type="component" value="Unassembled WGS sequence"/>
</dbReference>
<dbReference type="Gene3D" id="3.40.640.10">
    <property type="entry name" value="Type I PLP-dependent aspartate aminotransferase-like (Major domain)"/>
    <property type="match status" value="1"/>
</dbReference>
<dbReference type="SUPFAM" id="SSF53383">
    <property type="entry name" value="PLP-dependent transferases"/>
    <property type="match status" value="1"/>
</dbReference>
<dbReference type="PANTHER" id="PTHR43586">
    <property type="entry name" value="CYSTEINE DESULFURASE"/>
    <property type="match status" value="1"/>
</dbReference>
<evidence type="ECO:0000259" key="2">
    <source>
        <dbReference type="Pfam" id="PF00266"/>
    </source>
</evidence>
<evidence type="ECO:0000313" key="3">
    <source>
        <dbReference type="EMBL" id="TCO18680.1"/>
    </source>
</evidence>
<keyword evidence="1" id="KW-0663">Pyridoxal phosphate</keyword>
<protein>
    <submittedName>
        <fullName evidence="3">Selenocysteine lyase/cysteine desulfurase</fullName>
    </submittedName>
</protein>
<name>A0A4R2H4V8_9SPHI</name>
<dbReference type="InterPro" id="IPR015421">
    <property type="entry name" value="PyrdxlP-dep_Trfase_major"/>
</dbReference>
<dbReference type="InterPro" id="IPR015422">
    <property type="entry name" value="PyrdxlP-dep_Trfase_small"/>
</dbReference>
<dbReference type="RefSeq" id="WP_132536172.1">
    <property type="nucleotide sequence ID" value="NZ_BMJO01000010.1"/>
</dbReference>
<sequence>MNLSSSFPILSKYTYLNTANSGILSTELAKWRTAHDQQFVEGGSEFKMAHSPLLETLRTNIADFFKAEVSNVFLTQNFSLGFNTLLDGLPKTEHFLLLNDEYPSVAYPITSRGFKHSYVDIDENLEDNILAAIEKNKPTVFAFSIVQYISGYRMNPEFIKKLKQTYPDLLLIADGTQFCGTTDFSFEDSGLDALCTSGYKWLLAGYGNGFILLSDQLKNHLYEDRKLAQLPSAPFVKGKKPLAFCFEPGHLDTLNFGSLNESLNMIRNVGISTIEQTTQALSQLARTQLHHRGLIPDYLAKQKYESTIMSLPLNQHMVDQLAEAKILCSPRGTGTRISFHFYNTEEDLQKLLAVLDGKKI</sequence>
<dbReference type="AlphaFoldDB" id="A0A4R2H4V8"/>
<dbReference type="Gene3D" id="3.90.1150.10">
    <property type="entry name" value="Aspartate Aminotransferase, domain 1"/>
    <property type="match status" value="1"/>
</dbReference>
<evidence type="ECO:0000313" key="4">
    <source>
        <dbReference type="Proteomes" id="UP000295684"/>
    </source>
</evidence>
<dbReference type="PANTHER" id="PTHR43586:SF15">
    <property type="entry name" value="BLR3095 PROTEIN"/>
    <property type="match status" value="1"/>
</dbReference>
<accession>A0A4R2H4V8</accession>
<dbReference type="GO" id="GO:0016829">
    <property type="term" value="F:lyase activity"/>
    <property type="evidence" value="ECO:0007669"/>
    <property type="project" value="UniProtKB-KW"/>
</dbReference>
<evidence type="ECO:0000256" key="1">
    <source>
        <dbReference type="ARBA" id="ARBA00022898"/>
    </source>
</evidence>
<dbReference type="InterPro" id="IPR015424">
    <property type="entry name" value="PyrdxlP-dep_Trfase"/>
</dbReference>
<organism evidence="3 4">
    <name type="scientific">Pedobacter psychrotolerans</name>
    <dbReference type="NCBI Taxonomy" id="1843235"/>
    <lineage>
        <taxon>Bacteria</taxon>
        <taxon>Pseudomonadati</taxon>
        <taxon>Bacteroidota</taxon>
        <taxon>Sphingobacteriia</taxon>
        <taxon>Sphingobacteriales</taxon>
        <taxon>Sphingobacteriaceae</taxon>
        <taxon>Pedobacter</taxon>
    </lineage>
</organism>
<feature type="domain" description="Aminotransferase class V" evidence="2">
    <location>
        <begin position="42"/>
        <end position="351"/>
    </location>
</feature>
<dbReference type="Pfam" id="PF00266">
    <property type="entry name" value="Aminotran_5"/>
    <property type="match status" value="1"/>
</dbReference>
<comment type="caution">
    <text evidence="3">The sequence shown here is derived from an EMBL/GenBank/DDBJ whole genome shotgun (WGS) entry which is preliminary data.</text>
</comment>
<reference evidence="3 4" key="1">
    <citation type="submission" date="2019-03" db="EMBL/GenBank/DDBJ databases">
        <title>Genomic Encyclopedia of Type Strains, Phase IV (KMG-IV): sequencing the most valuable type-strain genomes for metagenomic binning, comparative biology and taxonomic classification.</title>
        <authorList>
            <person name="Goeker M."/>
        </authorList>
    </citation>
    <scope>NUCLEOTIDE SEQUENCE [LARGE SCALE GENOMIC DNA]</scope>
    <source>
        <strain evidence="3 4">DSM 103236</strain>
    </source>
</reference>
<keyword evidence="3" id="KW-0456">Lyase</keyword>
<dbReference type="EMBL" id="SLWO01000011">
    <property type="protein sequence ID" value="TCO18680.1"/>
    <property type="molecule type" value="Genomic_DNA"/>
</dbReference>